<evidence type="ECO:0000313" key="2">
    <source>
        <dbReference type="Proteomes" id="UP000007800"/>
    </source>
</evidence>
<gene>
    <name evidence="1" type="ORF">Pmar_PMAR007616</name>
</gene>
<dbReference type="GeneID" id="9057317"/>
<dbReference type="RefSeq" id="XP_002768265.1">
    <property type="nucleotide sequence ID" value="XM_002768219.1"/>
</dbReference>
<evidence type="ECO:0000313" key="1">
    <source>
        <dbReference type="EMBL" id="EER00983.1"/>
    </source>
</evidence>
<dbReference type="InParanoid" id="C5LQL1"/>
<dbReference type="Proteomes" id="UP000007800">
    <property type="component" value="Unassembled WGS sequence"/>
</dbReference>
<sequence>MERKLKEARTVPLPSRLSQRHKKIRKNGFRCGAAVTTAQGKQLKRDPSAGPVSDVKFWKDNPGVGPAGCWVEITGFVREIAMPVAELSRLVDRFLSDGKVTLMHRNGDTITDEACALFGSLYSCSLIKTVYVTPAAVYVVTSYSGGTTRSRALFAPVAAARLYTAPVAGPW</sequence>
<dbReference type="OrthoDB" id="10551396at2759"/>
<dbReference type="AlphaFoldDB" id="C5LQL1"/>
<proteinExistence type="predicted"/>
<dbReference type="EMBL" id="GG684622">
    <property type="protein sequence ID" value="EER00983.1"/>
    <property type="molecule type" value="Genomic_DNA"/>
</dbReference>
<organism evidence="2">
    <name type="scientific">Perkinsus marinus (strain ATCC 50983 / TXsc)</name>
    <dbReference type="NCBI Taxonomy" id="423536"/>
    <lineage>
        <taxon>Eukaryota</taxon>
        <taxon>Sar</taxon>
        <taxon>Alveolata</taxon>
        <taxon>Perkinsozoa</taxon>
        <taxon>Perkinsea</taxon>
        <taxon>Perkinsida</taxon>
        <taxon>Perkinsidae</taxon>
        <taxon>Perkinsus</taxon>
    </lineage>
</organism>
<name>C5LQL1_PERM5</name>
<accession>C5LQL1</accession>
<keyword evidence="2" id="KW-1185">Reference proteome</keyword>
<protein>
    <submittedName>
        <fullName evidence="1">Uncharacterized protein</fullName>
    </submittedName>
</protein>
<reference evidence="1 2" key="1">
    <citation type="submission" date="2008-07" db="EMBL/GenBank/DDBJ databases">
        <authorList>
            <person name="El-Sayed N."/>
            <person name="Caler E."/>
            <person name="Inman J."/>
            <person name="Amedeo P."/>
            <person name="Hass B."/>
            <person name="Wortman J."/>
        </authorList>
    </citation>
    <scope>NUCLEOTIDE SEQUENCE [LARGE SCALE GENOMIC DNA]</scope>
    <source>
        <strain evidence="2">ATCC 50983 / TXsc</strain>
    </source>
</reference>